<dbReference type="Proteomes" id="UP001530400">
    <property type="component" value="Unassembled WGS sequence"/>
</dbReference>
<accession>A0ABD3NDG0</accession>
<name>A0ABD3NDG0_9STRA</name>
<evidence type="ECO:0008006" key="3">
    <source>
        <dbReference type="Google" id="ProtNLM"/>
    </source>
</evidence>
<evidence type="ECO:0000313" key="1">
    <source>
        <dbReference type="EMBL" id="KAL3773968.1"/>
    </source>
</evidence>
<comment type="caution">
    <text evidence="1">The sequence shown here is derived from an EMBL/GenBank/DDBJ whole genome shotgun (WGS) entry which is preliminary data.</text>
</comment>
<dbReference type="AlphaFoldDB" id="A0ABD3NDG0"/>
<keyword evidence="2" id="KW-1185">Reference proteome</keyword>
<proteinExistence type="predicted"/>
<organism evidence="1 2">
    <name type="scientific">Cyclotella atomus</name>
    <dbReference type="NCBI Taxonomy" id="382360"/>
    <lineage>
        <taxon>Eukaryota</taxon>
        <taxon>Sar</taxon>
        <taxon>Stramenopiles</taxon>
        <taxon>Ochrophyta</taxon>
        <taxon>Bacillariophyta</taxon>
        <taxon>Coscinodiscophyceae</taxon>
        <taxon>Thalassiosirophycidae</taxon>
        <taxon>Stephanodiscales</taxon>
        <taxon>Stephanodiscaceae</taxon>
        <taxon>Cyclotella</taxon>
    </lineage>
</organism>
<evidence type="ECO:0000313" key="2">
    <source>
        <dbReference type="Proteomes" id="UP001530400"/>
    </source>
</evidence>
<protein>
    <recommendedName>
        <fullName evidence="3">LAGLIDADG homing endonuclease</fullName>
    </recommendedName>
</protein>
<gene>
    <name evidence="1" type="ORF">ACHAWO_010766</name>
</gene>
<sequence>MLLSPRANKNTKGYSMCSSCYTSLNNKSKSSIKPPKFSIDDGFVIGSFPKVILLVTGKLKGKHRRVNIEDETDVPEVMQTLLSPVRPYGYVMAYTGGKYARIKGHYLFFEMKHKK</sequence>
<dbReference type="EMBL" id="JALLPJ020001214">
    <property type="protein sequence ID" value="KAL3773968.1"/>
    <property type="molecule type" value="Genomic_DNA"/>
</dbReference>
<reference evidence="1 2" key="1">
    <citation type="submission" date="2024-10" db="EMBL/GenBank/DDBJ databases">
        <title>Updated reference genomes for cyclostephanoid diatoms.</title>
        <authorList>
            <person name="Roberts W.R."/>
            <person name="Alverson A.J."/>
        </authorList>
    </citation>
    <scope>NUCLEOTIDE SEQUENCE [LARGE SCALE GENOMIC DNA]</scope>
    <source>
        <strain evidence="1 2">AJA010-31</strain>
    </source>
</reference>